<feature type="chain" id="PRO_5037365746" description="Tetratricopeptide repeat protein" evidence="1">
    <location>
        <begin position="22"/>
        <end position="296"/>
    </location>
</feature>
<organism evidence="2 3">
    <name type="scientific">Tectimicrobiota bacterium</name>
    <dbReference type="NCBI Taxonomy" id="2528274"/>
    <lineage>
        <taxon>Bacteria</taxon>
        <taxon>Pseudomonadati</taxon>
        <taxon>Nitrospinota/Tectimicrobiota group</taxon>
        <taxon>Candidatus Tectimicrobiota</taxon>
    </lineage>
</organism>
<dbReference type="EMBL" id="JACPUR010000001">
    <property type="protein sequence ID" value="MBI3126163.1"/>
    <property type="molecule type" value="Genomic_DNA"/>
</dbReference>
<dbReference type="PROSITE" id="PS51257">
    <property type="entry name" value="PROKAR_LIPOPROTEIN"/>
    <property type="match status" value="1"/>
</dbReference>
<dbReference type="Gene3D" id="1.25.40.920">
    <property type="entry name" value="TRAP transporter T-component"/>
    <property type="match status" value="1"/>
</dbReference>
<dbReference type="Proteomes" id="UP000782312">
    <property type="component" value="Unassembled WGS sequence"/>
</dbReference>
<gene>
    <name evidence="2" type="ORF">HYZ11_00990</name>
</gene>
<evidence type="ECO:0008006" key="4">
    <source>
        <dbReference type="Google" id="ProtNLM"/>
    </source>
</evidence>
<accession>A0A932MM06</accession>
<feature type="signal peptide" evidence="1">
    <location>
        <begin position="1"/>
        <end position="21"/>
    </location>
</feature>
<comment type="caution">
    <text evidence="2">The sequence shown here is derived from an EMBL/GenBank/DDBJ whole genome shotgun (WGS) entry which is preliminary data.</text>
</comment>
<dbReference type="AlphaFoldDB" id="A0A932MM06"/>
<evidence type="ECO:0000313" key="3">
    <source>
        <dbReference type="Proteomes" id="UP000782312"/>
    </source>
</evidence>
<evidence type="ECO:0000313" key="2">
    <source>
        <dbReference type="EMBL" id="MBI3126163.1"/>
    </source>
</evidence>
<sequence length="296" mass="32116">MRRARLLLILPRLLLLPALLAALAGCAPRQAVARATGLVVDDMIAAMHAETDPVQARGAGPTLFVMIDGLLRSDPGNDGLRRAAAQAYGSYAFGFLEEAEPARAGEFYRRGRSHGAAALRARPGMAGLFQGDAAAQKEALARLGGDDLPLLFWTAYCWSGWINLNRTDPEALADLSRVAAMMERALALDPTYFHGGPHLFFGLYYGGRPALLGGDPAKAKHHFERALAASKGRFLMAKVLMARHYAVQAQDRALFERLLREVEAAPRGLLPEQALANALARERAKSLLKKAEEFFS</sequence>
<reference evidence="2" key="1">
    <citation type="submission" date="2020-07" db="EMBL/GenBank/DDBJ databases">
        <title>Huge and variable diversity of episymbiotic CPR bacteria and DPANN archaea in groundwater ecosystems.</title>
        <authorList>
            <person name="He C.Y."/>
            <person name="Keren R."/>
            <person name="Whittaker M."/>
            <person name="Farag I.F."/>
            <person name="Doudna J."/>
            <person name="Cate J.H.D."/>
            <person name="Banfield J.F."/>
        </authorList>
    </citation>
    <scope>NUCLEOTIDE SEQUENCE</scope>
    <source>
        <strain evidence="2">NC_groundwater_763_Ag_S-0.2um_68_21</strain>
    </source>
</reference>
<dbReference type="Pfam" id="PF16811">
    <property type="entry name" value="TAtT"/>
    <property type="match status" value="1"/>
</dbReference>
<evidence type="ECO:0000256" key="1">
    <source>
        <dbReference type="SAM" id="SignalP"/>
    </source>
</evidence>
<dbReference type="InterPro" id="IPR031823">
    <property type="entry name" value="TatT"/>
</dbReference>
<proteinExistence type="predicted"/>
<name>A0A932MM06_UNCTE</name>
<protein>
    <recommendedName>
        <fullName evidence="4">Tetratricopeptide repeat protein</fullName>
    </recommendedName>
</protein>
<keyword evidence="1" id="KW-0732">Signal</keyword>
<dbReference type="InterPro" id="IPR038537">
    <property type="entry name" value="TatT_sf"/>
</dbReference>